<dbReference type="PANTHER" id="PTHR42806:SF1">
    <property type="entry name" value="GLYCINE DEHYDROGENASE (DECARBOXYLATING)"/>
    <property type="match status" value="1"/>
</dbReference>
<dbReference type="AlphaFoldDB" id="A0A7U9P4P9"/>
<dbReference type="GO" id="GO:0009116">
    <property type="term" value="P:nucleoside metabolic process"/>
    <property type="evidence" value="ECO:0007669"/>
    <property type="project" value="InterPro"/>
</dbReference>
<dbReference type="InterPro" id="IPR023010">
    <property type="entry name" value="GcvPA"/>
</dbReference>
<evidence type="ECO:0000259" key="2">
    <source>
        <dbReference type="Pfam" id="PF02347"/>
    </source>
</evidence>
<gene>
    <name evidence="3" type="ORF">T260_18975</name>
</gene>
<keyword evidence="1" id="KW-0560">Oxidoreductase</keyword>
<dbReference type="Pfam" id="PF02347">
    <property type="entry name" value="GDC-P"/>
    <property type="match status" value="1"/>
</dbReference>
<feature type="domain" description="Glycine cleavage system P-protein N-terminal" evidence="2">
    <location>
        <begin position="3"/>
        <end position="61"/>
    </location>
</feature>
<accession>A0A7U9P4P9</accession>
<proteinExistence type="predicted"/>
<sequence>MLHRYLPMTEEDKQEMLKTIGVASIDDLFADIPEQVRFRGELKVKPAKSEPELWKELAALAVFGFLLR</sequence>
<evidence type="ECO:0000313" key="4">
    <source>
        <dbReference type="Proteomes" id="UP000018339"/>
    </source>
</evidence>
<name>A0A7U9P4P9_GEOTM</name>
<evidence type="ECO:0000256" key="1">
    <source>
        <dbReference type="ARBA" id="ARBA00023002"/>
    </source>
</evidence>
<protein>
    <recommendedName>
        <fullName evidence="2">Glycine cleavage system P-protein N-terminal domain-containing protein</fullName>
    </recommendedName>
</protein>
<dbReference type="PANTHER" id="PTHR42806">
    <property type="entry name" value="GLYCINE CLEAVAGE SYSTEM P-PROTEIN"/>
    <property type="match status" value="1"/>
</dbReference>
<organism evidence="3 4">
    <name type="scientific">Geobacillus thermopakistaniensis (strain MAS1)</name>
    <dbReference type="NCBI Taxonomy" id="1408282"/>
    <lineage>
        <taxon>Bacteria</taxon>
        <taxon>Bacillati</taxon>
        <taxon>Bacillota</taxon>
        <taxon>Bacilli</taxon>
        <taxon>Bacillales</taxon>
        <taxon>Anoxybacillaceae</taxon>
        <taxon>Geobacillus</taxon>
    </lineage>
</organism>
<comment type="caution">
    <text evidence="3">The sequence shown here is derived from an EMBL/GenBank/DDBJ whole genome shotgun (WGS) entry which is preliminary data.</text>
</comment>
<evidence type="ECO:0000313" key="3">
    <source>
        <dbReference type="EMBL" id="ESU70615.1"/>
    </source>
</evidence>
<reference evidence="3 4" key="1">
    <citation type="journal article" date="2014" name="Genome Announc.">
        <title>Draft Genome Sequence of Geobacillus thermopakistaniensis Strain MAS1.</title>
        <authorList>
            <person name="Siddiqui M.A."/>
            <person name="Rashid N."/>
            <person name="Ayyampalayam S."/>
            <person name="Whitman W.B."/>
        </authorList>
    </citation>
    <scope>NUCLEOTIDE SEQUENCE [LARGE SCALE GENOMIC DNA]</scope>
    <source>
        <strain evidence="3 4">MAS1</strain>
    </source>
</reference>
<dbReference type="GO" id="GO:0004375">
    <property type="term" value="F:glycine dehydrogenase (decarboxylating) activity"/>
    <property type="evidence" value="ECO:0007669"/>
    <property type="project" value="InterPro"/>
</dbReference>
<dbReference type="SUPFAM" id="SSF53383">
    <property type="entry name" value="PLP-dependent transferases"/>
    <property type="match status" value="1"/>
</dbReference>
<dbReference type="EMBL" id="AYSF01000111">
    <property type="protein sequence ID" value="ESU70615.1"/>
    <property type="molecule type" value="Genomic_DNA"/>
</dbReference>
<keyword evidence="4" id="KW-1185">Reference proteome</keyword>
<dbReference type="InterPro" id="IPR049315">
    <property type="entry name" value="GDC-P_N"/>
</dbReference>
<dbReference type="Proteomes" id="UP000018339">
    <property type="component" value="Unassembled WGS sequence"/>
</dbReference>
<dbReference type="InterPro" id="IPR015424">
    <property type="entry name" value="PyrdxlP-dep_Trfase"/>
</dbReference>